<name>A0A7H9HVF5_9SACH</name>
<gene>
    <name evidence="2" type="ORF">HG537_0F01110</name>
</gene>
<organism evidence="2 3">
    <name type="scientific">Torulaspora globosa</name>
    <dbReference type="NCBI Taxonomy" id="48254"/>
    <lineage>
        <taxon>Eukaryota</taxon>
        <taxon>Fungi</taxon>
        <taxon>Dikarya</taxon>
        <taxon>Ascomycota</taxon>
        <taxon>Saccharomycotina</taxon>
        <taxon>Saccharomycetes</taxon>
        <taxon>Saccharomycetales</taxon>
        <taxon>Saccharomycetaceae</taxon>
        <taxon>Torulaspora</taxon>
    </lineage>
</organism>
<dbReference type="OrthoDB" id="4061228at2759"/>
<evidence type="ECO:0000256" key="1">
    <source>
        <dbReference type="SAM" id="MobiDB-lite"/>
    </source>
</evidence>
<dbReference type="EMBL" id="CP059272">
    <property type="protein sequence ID" value="QLQ81350.1"/>
    <property type="molecule type" value="Genomic_DNA"/>
</dbReference>
<evidence type="ECO:0000313" key="2">
    <source>
        <dbReference type="EMBL" id="QLQ81350.1"/>
    </source>
</evidence>
<reference evidence="2 3" key="1">
    <citation type="submission" date="2020-06" db="EMBL/GenBank/DDBJ databases">
        <title>The yeast mating-type switching endonuclease HO is a domesticated member of an unorthodox homing genetic element family.</title>
        <authorList>
            <person name="Coughlan A.Y."/>
            <person name="Lombardi L."/>
            <person name="Braun-Galleani S."/>
            <person name="Martos A.R."/>
            <person name="Galeote V."/>
            <person name="Bigey F."/>
            <person name="Dequin S."/>
            <person name="Byrne K.P."/>
            <person name="Wolfe K.H."/>
        </authorList>
    </citation>
    <scope>NUCLEOTIDE SEQUENCE [LARGE SCALE GENOMIC DNA]</scope>
    <source>
        <strain evidence="2 3">CBS2947</strain>
    </source>
</reference>
<keyword evidence="3" id="KW-1185">Reference proteome</keyword>
<accession>A0A7H9HVF5</accession>
<protein>
    <recommendedName>
        <fullName evidence="4">Dipeptidylpeptidase IV N-terminal domain-containing protein</fullName>
    </recommendedName>
</protein>
<dbReference type="AlphaFoldDB" id="A0A7H9HVF5"/>
<proteinExistence type="predicted"/>
<evidence type="ECO:0008006" key="4">
    <source>
        <dbReference type="Google" id="ProtNLM"/>
    </source>
</evidence>
<evidence type="ECO:0000313" key="3">
    <source>
        <dbReference type="Proteomes" id="UP000510647"/>
    </source>
</evidence>
<sequence>MDEEAVQSRCLWTSNDGYKLLMPVDNRCKFWLVQDKGKVLLEWEHDVKMVENVHWCSVNGSHVVKVVWNDLSSVYCDYVTISDSEANVKTELVIEVDFPVSACYPLWNDGLILLKEPSLAHLHIFDTGRGRYLGYITMFNSGSLAQTVRYDPETRTLWVIARKYDELTKKSAAYLNTYNISDLFMKTSLLLRQGFAHYSFIKPPPVKGLETFVENSVAVYSSCELLDKTLIQWFMCPKDPWRQTLLDHFTPLRPATFPETPPNLQVQPALQPPTIDLPRDSL</sequence>
<dbReference type="Proteomes" id="UP000510647">
    <property type="component" value="Chromosome 6"/>
</dbReference>
<feature type="region of interest" description="Disordered" evidence="1">
    <location>
        <begin position="257"/>
        <end position="282"/>
    </location>
</feature>